<dbReference type="InterPro" id="IPR026377">
    <property type="entry name" value="Cell_surface_SprA"/>
</dbReference>
<dbReference type="Pfam" id="PF14349">
    <property type="entry name" value="SprA_N"/>
    <property type="match status" value="2"/>
</dbReference>
<evidence type="ECO:0000313" key="3">
    <source>
        <dbReference type="EMBL" id="AEL24236.1"/>
    </source>
</evidence>
<evidence type="ECO:0000259" key="2">
    <source>
        <dbReference type="Pfam" id="PF14349"/>
    </source>
</evidence>
<feature type="region of interest" description="Disordered" evidence="1">
    <location>
        <begin position="1177"/>
        <end position="1198"/>
    </location>
</feature>
<organism evidence="3 4">
    <name type="scientific">Cyclobacterium marinum (strain ATCC 25205 / DSM 745 / LMG 13164 / NCIMB 1802)</name>
    <name type="common">Flectobacillus marinus</name>
    <dbReference type="NCBI Taxonomy" id="880070"/>
    <lineage>
        <taxon>Bacteria</taxon>
        <taxon>Pseudomonadati</taxon>
        <taxon>Bacteroidota</taxon>
        <taxon>Cytophagia</taxon>
        <taxon>Cytophagales</taxon>
        <taxon>Cyclobacteriaceae</taxon>
        <taxon>Cyclobacterium</taxon>
    </lineage>
</organism>
<reference evidence="4" key="1">
    <citation type="submission" date="2011-07" db="EMBL/GenBank/DDBJ databases">
        <title>The complete genome of Cyclobacterium marinum DSM 745.</title>
        <authorList>
            <person name="Lucas S."/>
            <person name="Han J."/>
            <person name="Lapidus A."/>
            <person name="Bruce D."/>
            <person name="Goodwin L."/>
            <person name="Pitluck S."/>
            <person name="Peters L."/>
            <person name="Kyrpides N."/>
            <person name="Mavromatis K."/>
            <person name="Ivanova N."/>
            <person name="Ovchinnikova G."/>
            <person name="Chertkov O."/>
            <person name="Detter J.C."/>
            <person name="Tapia R."/>
            <person name="Han C."/>
            <person name="Land M."/>
            <person name="Hauser L."/>
            <person name="Markowitz V."/>
            <person name="Cheng J.-F."/>
            <person name="Hugenholtz P."/>
            <person name="Woyke T."/>
            <person name="Wu D."/>
            <person name="Tindall B."/>
            <person name="Schuetze A."/>
            <person name="Brambilla E."/>
            <person name="Klenk H.-P."/>
            <person name="Eisen J.A."/>
        </authorList>
    </citation>
    <scope>NUCLEOTIDE SEQUENCE [LARGE SCALE GENOMIC DNA]</scope>
    <source>
        <strain evidence="4">ATCC 25205 / DSM 745 / LMG 13164 / NCIMB 1802</strain>
    </source>
</reference>
<feature type="domain" description="Gliding motility protein SprA N-terminal" evidence="2">
    <location>
        <begin position="1124"/>
        <end position="1621"/>
    </location>
</feature>
<accession>G0IWP4</accession>
<dbReference type="InterPro" id="IPR025684">
    <property type="entry name" value="SprA_N_dom"/>
</dbReference>
<feature type="compositionally biased region" description="Low complexity" evidence="1">
    <location>
        <begin position="1177"/>
        <end position="1191"/>
    </location>
</feature>
<gene>
    <name evidence="3" type="ordered locus">Cycma_0458</name>
</gene>
<dbReference type="NCBIfam" id="TIGR04189">
    <property type="entry name" value="surface_SprA"/>
    <property type="match status" value="1"/>
</dbReference>
<protein>
    <submittedName>
        <fullName evidence="3">Gliding motility-related protein</fullName>
    </submittedName>
</protein>
<dbReference type="eggNOG" id="COG4797">
    <property type="taxonomic scope" value="Bacteria"/>
</dbReference>
<evidence type="ECO:0000256" key="1">
    <source>
        <dbReference type="SAM" id="MobiDB-lite"/>
    </source>
</evidence>
<feature type="region of interest" description="Disordered" evidence="1">
    <location>
        <begin position="1905"/>
        <end position="1929"/>
    </location>
</feature>
<keyword evidence="4" id="KW-1185">Reference proteome</keyword>
<sequence length="2390" mass="270394">MVFTFSNIFWRKKSLQHYPTSLSGLFFIVLMMSLSSVYARQSPTSTPSDTIPSLMDTLNKRRSLPSFLLWDNLNTKPLYPYQNPFLRRDSPFLLKPEKNQRIEVEVDTAVSYRIYPNTDSTSTDPGYSLDFDDYSRMQEYRIRQQYWRDRSRGLDGESAVGGRGLIPPITMSPTFDRLFGGSEITIVPTGNVNLDFGGIFRRIDNPSIPIRQQKTGNFNFNQQIQMSVNGMLGQKVRIGANFDSNNSFDFENQLKVEYGGFEEDILKSIEIGNVSMPVQNSLIQGAQNLFGVKTQMQFGNLFMTTVASTQRGRRDEIIIEGGNQGRPFEVRASNYDENRHFFLGHFFRNNYENWLRGLPQVLSGVQITRLEVYILNRANNTETLRNFAAFMDLGEGQRIYKPSNPNIGTGNPQSPASNAANELFTNLKGNPSFRNFETAATAISNDLGLERGLDFEQINGARKLAENEYTFDRQLGYFSLSRKLQNDEVVAVSYEYTYNGQSYKVGELSEDYQNLSEDNVIFLKMLRPARINTAIPTWDLMMKNIYNLNANQIQQDGFQLQIIYRDDRTGLDNPSLLEGQNVKDIPLIRLLNLDNLNPQNDPQPDGNFDYVNGLTIKPEQGLVIFPVIEPFGNTLEEYFTPAEVNLSDKYVYDTLYRTTQADAELVTSLNKYYLKGSFTSGSASEIMLPGLNISEGSVIITAGNIPLTEGVDYTVDYNIGRVVIINEGILQSGKNISVSFEKADLVSFQTRSLLGTRLDYMVNENFNIGGTFLYLNERPNISRIATGNETLRNSLWGLDVNYNDESLFLTKLADALPFTETKEKSMIQFSGEFAHLIPGTSNQVDGEGASYIDDFETAIIPFNLGSSPQNWKLSATPATAENKFDLSQLTEDRLGNAYKRARLSWYTIDNVFYRSSGSDVPGNITNDDRRNHYVRRVLPQEIFQGRYRDYLITNEPLFDLAYFPHERGMYNFNPNLTNEGFLPNPRENFGGVTRAITSEVDFDRTNIEYIEFWLMDPFISGENGRVLDGVFNENNTTGGKVIFNLGEISEDVIVDGRHAFENGLPADGSETSTSSNEWGKVTTQQFLTPAFDNSAEARENQDVGLNGLSSEEEVEFYGARFINRLNVNQQALQNIQADPAADDFQYYLDPEFDNNNIKILERYKNYNGLEGNTPITSNSNLSYSPSGSNLPDNEDLNNDNTINEVESYYEYELDLRPSNLQVGENNIVDKVSTVENGEEVNWYLFRIPIRQPDATYGNISGFKSIRFMRTYLTDFQQPVVLRMAQFRLVGSQWRVFQESLFEKGFSEIPEPDNSNLTVGVVNIEENGQGSETQSPYVLPPGINRDRDNTSTVERQLNEQSLRLCVDNLQSRDSRAVYKNVSQDLVQYGRLKMFLHADSQDAQDGELSAFLRLGTDYTDNYYEIEVPLNITPAGTRDPDQIWPSANEIDVALDEIVGVKAERDNNQQPQNLPYSVMIRQYKVTVVGRPELNFIQGMMIGIRNPATGGASKSLCLWANELRVTDFNKSSGWAANARLNAQIADVATISSSIRHNSFGFGGLETRLSERARESTTQYDISANVNVDKILPKSLGVSIPLYASVENSSTKPEFDPLNPDVPFEIALQKFSSNAEKQEYRNLVVDQSKRRNFSLNNVRKLKNPEKETNRIYALENFSFSYAFGSVTQSNIQLESYIYETTRGSIAYNYQPDPLIITPFRNWGIFNSKYFQLFKDFNLNFAPSLVSARMDIDRSFMRTQNRNDQLTTTGVDPLFQKSFYMNRFYSLNWDLTENLSFDLSSSVNAIVDEPEGDLDTDAKIDSLRNNIKKLGRTTNYNQQAVINYKVPLEKIPLTDWISADFRYEATYSWMTGAIGQKDTLGNVIQNSRNQSISGKLDLVQLYNKSKRLNALNAPKRPSIPGRPGANAEASEDEEKEKVYATDGFGANLLRFMMMLKDVNFSYQVTQGTYLPGYMPNSGLLGMDRSFINPGVGFLLGGQSSNIRYEMANRGALAASTSLTQAFSQNETRNLQITTLVEPIKDFKVTLEFKKRENGSYSEIFRRNGPGENDFASINPNRVGSYEISYNILKTVFDKSDSDNNSPLFSNFEAYRNIIQSRLETTNPGGTYNINGQDVLIPAFLAAYSGQAATDVALNPFPQIPLPNWRVEYRGLARLPALNEYFSSINLTHNYNSTYTVSNFSNALIYQEGLELYNTLQQLPMASITDEFGAYIPILILNQVVISERFAPLIGVDLLTKDRMNISFEYNTERNIGLNFSNAQITEQNSQDFRFDLGYTKAGVKVPFKIQGRQEVLNNDLTIRISTRIVDTNTVQRKIEGEHTLTNGNLNVQISPSIGYVVNQKLNIQFYFDRTINDPKVSTAFKTSSTSFGGQLTFNLSQ</sequence>
<proteinExistence type="predicted"/>
<evidence type="ECO:0000313" key="4">
    <source>
        <dbReference type="Proteomes" id="UP000001635"/>
    </source>
</evidence>
<name>G0IWP4_CYCMS</name>
<dbReference type="HOGENOM" id="CLU_228605_0_0_10"/>
<feature type="domain" description="Gliding motility protein SprA N-terminal" evidence="2">
    <location>
        <begin position="129"/>
        <end position="448"/>
    </location>
</feature>
<dbReference type="EMBL" id="CP002955">
    <property type="protein sequence ID" value="AEL24236.1"/>
    <property type="molecule type" value="Genomic_DNA"/>
</dbReference>
<dbReference type="Proteomes" id="UP000001635">
    <property type="component" value="Chromosome"/>
</dbReference>
<dbReference type="STRING" id="880070.Cycma_0458"/>
<dbReference type="KEGG" id="cmr:Cycma_0458"/>